<feature type="domain" description="MaoC-like" evidence="1">
    <location>
        <begin position="201"/>
        <end position="300"/>
    </location>
</feature>
<sequence length="329" mass="36381">MTTLNPVPSLLNITIERAAANLDKYPTLTFLPDHIVAILFEKTLEACKLNDSLLKKFLETDNSWVRKRVKDLGIRPVNRPVLPTVLDGGISRQNELLACWKRRNSDFTGGRRNFCGAGEQYLKQISVLYHCSRLFRQRESSPIISLFMRCSTLAFLRRKKMKGSSALRVAGGSVSLWVQQWKALSSTACRGELSLGTKYSQKCSFSAADVTSYCRLTGDSNPIHSSTSAALEAGFSGCVVPGMLCGSLFPAIIGSRFAGAVYVSQTLTFKTPLAVDESIIAEVEVTAIKNLRRKAKITFTTRCFTEEKERFLIDGESIALLPYLIKDSG</sequence>
<dbReference type="Gene3D" id="3.10.129.10">
    <property type="entry name" value="Hotdog Thioesterase"/>
    <property type="match status" value="1"/>
</dbReference>
<reference evidence="2 3" key="1">
    <citation type="submission" date="2024-09" db="EMBL/GenBank/DDBJ databases">
        <title>Chromosome-scale assembly of Riccia fluitans.</title>
        <authorList>
            <person name="Paukszto L."/>
            <person name="Sawicki J."/>
            <person name="Karawczyk K."/>
            <person name="Piernik-Szablinska J."/>
            <person name="Szczecinska M."/>
            <person name="Mazdziarz M."/>
        </authorList>
    </citation>
    <scope>NUCLEOTIDE SEQUENCE [LARGE SCALE GENOMIC DNA]</scope>
    <source>
        <strain evidence="2">Rf_01</strain>
        <tissue evidence="2">Aerial parts of the thallus</tissue>
    </source>
</reference>
<dbReference type="PANTHER" id="PTHR43437:SF3">
    <property type="entry name" value="HYDROXYACYL-THIOESTER DEHYDRATASE TYPE 2, MITOCHONDRIAL"/>
    <property type="match status" value="1"/>
</dbReference>
<dbReference type="EMBL" id="JBHFFA010000008">
    <property type="protein sequence ID" value="KAL2609498.1"/>
    <property type="molecule type" value="Genomic_DNA"/>
</dbReference>
<dbReference type="AlphaFoldDB" id="A0ABD1XLA7"/>
<dbReference type="SUPFAM" id="SSF54637">
    <property type="entry name" value="Thioesterase/thiol ester dehydrase-isomerase"/>
    <property type="match status" value="1"/>
</dbReference>
<evidence type="ECO:0000259" key="1">
    <source>
        <dbReference type="Pfam" id="PF01575"/>
    </source>
</evidence>
<dbReference type="PANTHER" id="PTHR43437">
    <property type="entry name" value="HYDROXYACYL-THIOESTER DEHYDRATASE TYPE 2, MITOCHONDRIAL-RELATED"/>
    <property type="match status" value="1"/>
</dbReference>
<dbReference type="Proteomes" id="UP001605036">
    <property type="component" value="Unassembled WGS sequence"/>
</dbReference>
<name>A0ABD1XLA7_9MARC</name>
<proteinExistence type="predicted"/>
<dbReference type="InterPro" id="IPR029069">
    <property type="entry name" value="HotDog_dom_sf"/>
</dbReference>
<gene>
    <name evidence="2" type="ORF">R1flu_028071</name>
</gene>
<organism evidence="2 3">
    <name type="scientific">Riccia fluitans</name>
    <dbReference type="NCBI Taxonomy" id="41844"/>
    <lineage>
        <taxon>Eukaryota</taxon>
        <taxon>Viridiplantae</taxon>
        <taxon>Streptophyta</taxon>
        <taxon>Embryophyta</taxon>
        <taxon>Marchantiophyta</taxon>
        <taxon>Marchantiopsida</taxon>
        <taxon>Marchantiidae</taxon>
        <taxon>Marchantiales</taxon>
        <taxon>Ricciaceae</taxon>
        <taxon>Riccia</taxon>
    </lineage>
</organism>
<dbReference type="GO" id="GO:0016836">
    <property type="term" value="F:hydro-lyase activity"/>
    <property type="evidence" value="ECO:0007669"/>
    <property type="project" value="UniProtKB-ARBA"/>
</dbReference>
<evidence type="ECO:0000313" key="2">
    <source>
        <dbReference type="EMBL" id="KAL2609498.1"/>
    </source>
</evidence>
<dbReference type="Pfam" id="PF01575">
    <property type="entry name" value="MaoC_dehydratas"/>
    <property type="match status" value="1"/>
</dbReference>
<dbReference type="InterPro" id="IPR002539">
    <property type="entry name" value="MaoC-like_dom"/>
</dbReference>
<keyword evidence="3" id="KW-1185">Reference proteome</keyword>
<dbReference type="InterPro" id="IPR050965">
    <property type="entry name" value="UPF0336/Enoyl-CoA_hydratase"/>
</dbReference>
<accession>A0ABD1XLA7</accession>
<protein>
    <recommendedName>
        <fullName evidence="1">MaoC-like domain-containing protein</fullName>
    </recommendedName>
</protein>
<evidence type="ECO:0000313" key="3">
    <source>
        <dbReference type="Proteomes" id="UP001605036"/>
    </source>
</evidence>
<comment type="caution">
    <text evidence="2">The sequence shown here is derived from an EMBL/GenBank/DDBJ whole genome shotgun (WGS) entry which is preliminary data.</text>
</comment>